<feature type="compositionally biased region" description="Pro residues" evidence="1">
    <location>
        <begin position="541"/>
        <end position="557"/>
    </location>
</feature>
<feature type="compositionally biased region" description="Low complexity" evidence="1">
    <location>
        <begin position="77"/>
        <end position="87"/>
    </location>
</feature>
<dbReference type="STRING" id="708187.A0A1Q8S592"/>
<sequence>MSTAQTPSTQQPNYAPYPPPQPQYYVQQPRQQQQQPQVQHHQQPQYQPYQHYQNYQPPQQPQYYNPSPLQNHHEHNAAACPQTAAGGPTPPPQQHFLAELEAPQPTSSVPKPRPTSPSSSPSASVPTPAPAPVSDANAAVFEMSAEPAVTKPDPGTTTTSAPSPPIDAPHRSTYQANPWGFFLPDDPPPKPADSTQSGVPPPSNAALSVKPLRIVKTGPAKPDQGTDAPGRRASAHGRPQSAIVQDVTPQVQEAAQQPQSPPVADTLVPAPLNLSRPMQQQPTSPAAPASDLAYPLDGSTIPTPDTLPQPGAQITLPIHPGPVVSPMAPLSPALHTPSPLSPLQTGPPVTQQPTTQHAYTQPTPVSPIVVAALPPTLPMASYFPQQPSYVRPEPQASLSTHHSPSTSISSPTQEASQAQQQYASPPPTYTQAISQPQPATTSSQTHQYHHPPPGPVSPNPTGTQPFSPPAHSPYPYSPASIGADKLACHQNMTSPLQYPYNPLVPPPPHISGPSQYQPAPPLPPRNSPPAPGVPQAYAFYGPPPTRLNYTSPPPVQPKPDSRLFSTATARKLLNKTTELVDQTITPYLQDHRYRPPYNQYPYQYRPPPGPQAQYYQQAFAPSQRA</sequence>
<dbReference type="Proteomes" id="UP000186583">
    <property type="component" value="Unassembled WGS sequence"/>
</dbReference>
<feature type="compositionally biased region" description="Low complexity" evidence="1">
    <location>
        <begin position="23"/>
        <end position="66"/>
    </location>
</feature>
<feature type="compositionally biased region" description="Pro residues" evidence="1">
    <location>
        <begin position="466"/>
        <end position="476"/>
    </location>
</feature>
<evidence type="ECO:0000313" key="2">
    <source>
        <dbReference type="EMBL" id="OLN96592.1"/>
    </source>
</evidence>
<reference evidence="2 3" key="1">
    <citation type="submission" date="2016-11" db="EMBL/GenBank/DDBJ databases">
        <title>Draft Genome Assembly of Colletotrichum chlorophyti a pathogen of herbaceous plants.</title>
        <authorList>
            <person name="Gan P."/>
            <person name="Narusaka M."/>
            <person name="Tsushima A."/>
            <person name="Narusaka Y."/>
            <person name="Takano Y."/>
            <person name="Shirasu K."/>
        </authorList>
    </citation>
    <scope>NUCLEOTIDE SEQUENCE [LARGE SCALE GENOMIC DNA]</scope>
    <source>
        <strain evidence="2 3">NTL11</strain>
    </source>
</reference>
<dbReference type="AlphaFoldDB" id="A0A1Q8S592"/>
<feature type="region of interest" description="Disordered" evidence="1">
    <location>
        <begin position="1"/>
        <end position="363"/>
    </location>
</feature>
<feature type="region of interest" description="Disordered" evidence="1">
    <location>
        <begin position="380"/>
        <end position="481"/>
    </location>
</feature>
<keyword evidence="3" id="KW-1185">Reference proteome</keyword>
<dbReference type="OrthoDB" id="4851011at2759"/>
<evidence type="ECO:0000256" key="1">
    <source>
        <dbReference type="SAM" id="MobiDB-lite"/>
    </source>
</evidence>
<feature type="compositionally biased region" description="Low complexity" evidence="1">
    <location>
        <begin position="152"/>
        <end position="161"/>
    </location>
</feature>
<proteinExistence type="predicted"/>
<gene>
    <name evidence="2" type="ORF">CCHL11_00719</name>
</gene>
<dbReference type="EMBL" id="MPGH01000017">
    <property type="protein sequence ID" value="OLN96592.1"/>
    <property type="molecule type" value="Genomic_DNA"/>
</dbReference>
<comment type="caution">
    <text evidence="2">The sequence shown here is derived from an EMBL/GenBank/DDBJ whole genome shotgun (WGS) entry which is preliminary data.</text>
</comment>
<feature type="compositionally biased region" description="Low complexity" evidence="1">
    <location>
        <begin position="105"/>
        <end position="126"/>
    </location>
</feature>
<feature type="compositionally biased region" description="Low complexity" evidence="1">
    <location>
        <begin position="342"/>
        <end position="356"/>
    </location>
</feature>
<feature type="compositionally biased region" description="Pro residues" evidence="1">
    <location>
        <begin position="518"/>
        <end position="532"/>
    </location>
</feature>
<accession>A0A1Q8S592</accession>
<name>A0A1Q8S592_9PEZI</name>
<feature type="region of interest" description="Disordered" evidence="1">
    <location>
        <begin position="493"/>
        <end position="562"/>
    </location>
</feature>
<feature type="compositionally biased region" description="Polar residues" evidence="1">
    <location>
        <begin position="432"/>
        <end position="446"/>
    </location>
</feature>
<protein>
    <submittedName>
        <fullName evidence="2">Uncharacterized protein</fullName>
    </submittedName>
</protein>
<feature type="compositionally biased region" description="Low complexity" evidence="1">
    <location>
        <begin position="397"/>
        <end position="423"/>
    </location>
</feature>
<evidence type="ECO:0000313" key="3">
    <source>
        <dbReference type="Proteomes" id="UP000186583"/>
    </source>
</evidence>
<feature type="region of interest" description="Disordered" evidence="1">
    <location>
        <begin position="590"/>
        <end position="611"/>
    </location>
</feature>
<feature type="compositionally biased region" description="Polar residues" evidence="1">
    <location>
        <begin position="247"/>
        <end position="258"/>
    </location>
</feature>
<organism evidence="2 3">
    <name type="scientific">Colletotrichum chlorophyti</name>
    <dbReference type="NCBI Taxonomy" id="708187"/>
    <lineage>
        <taxon>Eukaryota</taxon>
        <taxon>Fungi</taxon>
        <taxon>Dikarya</taxon>
        <taxon>Ascomycota</taxon>
        <taxon>Pezizomycotina</taxon>
        <taxon>Sordariomycetes</taxon>
        <taxon>Hypocreomycetidae</taxon>
        <taxon>Glomerellales</taxon>
        <taxon>Glomerellaceae</taxon>
        <taxon>Colletotrichum</taxon>
    </lineage>
</organism>